<dbReference type="AlphaFoldDB" id="A0AAD5RRN6"/>
<dbReference type="Proteomes" id="UP001201980">
    <property type="component" value="Unassembled WGS sequence"/>
</dbReference>
<gene>
    <name evidence="1" type="ORF">MKZ38_000346</name>
</gene>
<organism evidence="1 2">
    <name type="scientific">Zalerion maritima</name>
    <dbReference type="NCBI Taxonomy" id="339359"/>
    <lineage>
        <taxon>Eukaryota</taxon>
        <taxon>Fungi</taxon>
        <taxon>Dikarya</taxon>
        <taxon>Ascomycota</taxon>
        <taxon>Pezizomycotina</taxon>
        <taxon>Sordariomycetes</taxon>
        <taxon>Lulworthiomycetidae</taxon>
        <taxon>Lulworthiales</taxon>
        <taxon>Lulworthiaceae</taxon>
        <taxon>Zalerion</taxon>
    </lineage>
</organism>
<keyword evidence="2" id="KW-1185">Reference proteome</keyword>
<comment type="caution">
    <text evidence="1">The sequence shown here is derived from an EMBL/GenBank/DDBJ whole genome shotgun (WGS) entry which is preliminary data.</text>
</comment>
<accession>A0AAD5RRN6</accession>
<dbReference type="EMBL" id="JAKWBI020000108">
    <property type="protein sequence ID" value="KAJ2902585.1"/>
    <property type="molecule type" value="Genomic_DNA"/>
</dbReference>
<protein>
    <submittedName>
        <fullName evidence="1">Uncharacterized protein</fullName>
    </submittedName>
</protein>
<evidence type="ECO:0000313" key="2">
    <source>
        <dbReference type="Proteomes" id="UP001201980"/>
    </source>
</evidence>
<proteinExistence type="predicted"/>
<evidence type="ECO:0000313" key="1">
    <source>
        <dbReference type="EMBL" id="KAJ2902585.1"/>
    </source>
</evidence>
<reference evidence="1" key="1">
    <citation type="submission" date="2022-07" db="EMBL/GenBank/DDBJ databases">
        <title>Draft genome sequence of Zalerion maritima ATCC 34329, a (micro)plastics degrading marine fungus.</title>
        <authorList>
            <person name="Paco A."/>
            <person name="Goncalves M.F.M."/>
            <person name="Rocha-Santos T.A.P."/>
            <person name="Alves A."/>
        </authorList>
    </citation>
    <scope>NUCLEOTIDE SEQUENCE</scope>
    <source>
        <strain evidence="1">ATCC 34329</strain>
    </source>
</reference>
<name>A0AAD5RRN6_9PEZI</name>
<sequence length="132" mass="14736">MRVTKLKVAIWTRHMGTAWLAVKLSSDILVPWRPTHGSRYGSNQIPTVFYRIGGSCSYKGLLREVKILVPEGGSYPHFTGLSQEHSPAGWIGQLPSNSNALLQATKELALRTYVCVPERLQNAHQWVAILPE</sequence>